<sequence>MHLLANEIAKSDRRFSLMSYEKLESPNLYTAFSRSKRRLERDLPSWIDTESLGKNDERSYWQDRINNAYQNLSKPFLNRDRAFCGRTAVAEGVQSEPELDSGESAPSQQLCDISTEIFGFSEAESDVD</sequence>
<dbReference type="AlphaFoldDB" id="A0A3P6QU05"/>
<evidence type="ECO:0000313" key="1">
    <source>
        <dbReference type="EMBL" id="VDK52399.1"/>
    </source>
</evidence>
<reference evidence="1 2" key="1">
    <citation type="submission" date="2018-11" db="EMBL/GenBank/DDBJ databases">
        <authorList>
            <consortium name="Pathogen Informatics"/>
        </authorList>
    </citation>
    <scope>NUCLEOTIDE SEQUENCE [LARGE SCALE GENOMIC DNA]</scope>
</reference>
<keyword evidence="2" id="KW-1185">Reference proteome</keyword>
<proteinExistence type="predicted"/>
<organism evidence="1 2">
    <name type="scientific">Cylicostephanus goldi</name>
    <name type="common">Nematode worm</name>
    <dbReference type="NCBI Taxonomy" id="71465"/>
    <lineage>
        <taxon>Eukaryota</taxon>
        <taxon>Metazoa</taxon>
        <taxon>Ecdysozoa</taxon>
        <taxon>Nematoda</taxon>
        <taxon>Chromadorea</taxon>
        <taxon>Rhabditida</taxon>
        <taxon>Rhabditina</taxon>
        <taxon>Rhabditomorpha</taxon>
        <taxon>Strongyloidea</taxon>
        <taxon>Strongylidae</taxon>
        <taxon>Cylicostephanus</taxon>
    </lineage>
</organism>
<dbReference type="OrthoDB" id="5840016at2759"/>
<accession>A0A3P6QU05</accession>
<dbReference type="Proteomes" id="UP000271889">
    <property type="component" value="Unassembled WGS sequence"/>
</dbReference>
<name>A0A3P6QU05_CYLGO</name>
<evidence type="ECO:0000313" key="2">
    <source>
        <dbReference type="Proteomes" id="UP000271889"/>
    </source>
</evidence>
<protein>
    <submittedName>
        <fullName evidence="1">Uncharacterized protein</fullName>
    </submittedName>
</protein>
<dbReference type="EMBL" id="UYRV01005215">
    <property type="protein sequence ID" value="VDK52399.1"/>
    <property type="molecule type" value="Genomic_DNA"/>
</dbReference>
<gene>
    <name evidence="1" type="ORF">CGOC_LOCUS2351</name>
</gene>